<gene>
    <name evidence="1" type="ORF">GRI69_09605</name>
</gene>
<evidence type="ECO:0000313" key="2">
    <source>
        <dbReference type="Proteomes" id="UP000448199"/>
    </source>
</evidence>
<name>A0A844XU61_9SPHN</name>
<proteinExistence type="predicted"/>
<sequence length="212" mass="23211">MDESGEKELADWAPMVLASANPRLRTYLKPAMEFDARLARIVLSAKEPALAQIRLAWWRDEVSRQRADGDALPSDPLLASLLETWTGHDAYLIRLVDGWEELIGDPPWGQAPMEAFMKGRAGLFEAIAELSGNPQWASLAGRHGSIWALADLANLGATELSRTTDLPRLPLELRPLAIVGGLSRRALKRGGKPLFGDRLSPIVALRLGIFGT</sequence>
<evidence type="ECO:0000313" key="1">
    <source>
        <dbReference type="EMBL" id="MXO48512.1"/>
    </source>
</evidence>
<reference evidence="1 2" key="1">
    <citation type="submission" date="2019-12" db="EMBL/GenBank/DDBJ databases">
        <title>Genomic-based taxomic classification of the family Erythrobacteraceae.</title>
        <authorList>
            <person name="Xu L."/>
        </authorList>
    </citation>
    <scope>NUCLEOTIDE SEQUENCE [LARGE SCALE GENOMIC DNA]</scope>
    <source>
        <strain evidence="1 2">DSM 17792</strain>
    </source>
</reference>
<dbReference type="RefSeq" id="WP_160728063.1">
    <property type="nucleotide sequence ID" value="NZ_WTYC01000004.1"/>
</dbReference>
<accession>A0A844XU61</accession>
<dbReference type="EMBL" id="WTYC01000004">
    <property type="protein sequence ID" value="MXO48512.1"/>
    <property type="molecule type" value="Genomic_DNA"/>
</dbReference>
<dbReference type="OrthoDB" id="9814909at2"/>
<organism evidence="1 2">
    <name type="scientific">Qipengyuania vulgaris</name>
    <dbReference type="NCBI Taxonomy" id="291985"/>
    <lineage>
        <taxon>Bacteria</taxon>
        <taxon>Pseudomonadati</taxon>
        <taxon>Pseudomonadota</taxon>
        <taxon>Alphaproteobacteria</taxon>
        <taxon>Sphingomonadales</taxon>
        <taxon>Erythrobacteraceae</taxon>
        <taxon>Qipengyuania</taxon>
    </lineage>
</organism>
<evidence type="ECO:0008006" key="3">
    <source>
        <dbReference type="Google" id="ProtNLM"/>
    </source>
</evidence>
<comment type="caution">
    <text evidence="1">The sequence shown here is derived from an EMBL/GenBank/DDBJ whole genome shotgun (WGS) entry which is preliminary data.</text>
</comment>
<keyword evidence="2" id="KW-1185">Reference proteome</keyword>
<dbReference type="Proteomes" id="UP000448199">
    <property type="component" value="Unassembled WGS sequence"/>
</dbReference>
<protein>
    <recommendedName>
        <fullName evidence="3">Phytoene synthase</fullName>
    </recommendedName>
</protein>
<dbReference type="AlphaFoldDB" id="A0A844XU61"/>